<feature type="compositionally biased region" description="Basic and acidic residues" evidence="1">
    <location>
        <begin position="559"/>
        <end position="583"/>
    </location>
</feature>
<feature type="compositionally biased region" description="Basic and acidic residues" evidence="1">
    <location>
        <begin position="431"/>
        <end position="477"/>
    </location>
</feature>
<feature type="compositionally biased region" description="Acidic residues" evidence="1">
    <location>
        <begin position="168"/>
        <end position="178"/>
    </location>
</feature>
<reference evidence="2" key="1">
    <citation type="submission" date="2022-01" db="EMBL/GenBank/DDBJ databases">
        <title>Genome Sequence Resource for Two Populations of Ditylenchus destructor, the Migratory Endoparasitic Phytonematode.</title>
        <authorList>
            <person name="Zhang H."/>
            <person name="Lin R."/>
            <person name="Xie B."/>
        </authorList>
    </citation>
    <scope>NUCLEOTIDE SEQUENCE</scope>
    <source>
        <strain evidence="2">BazhouSP</strain>
    </source>
</reference>
<protein>
    <submittedName>
        <fullName evidence="2">Protein maph-9</fullName>
    </submittedName>
</protein>
<feature type="compositionally biased region" description="Low complexity" evidence="1">
    <location>
        <begin position="95"/>
        <end position="106"/>
    </location>
</feature>
<feature type="compositionally biased region" description="Basic and acidic residues" evidence="1">
    <location>
        <begin position="7"/>
        <end position="17"/>
    </location>
</feature>
<dbReference type="GO" id="GO:1902412">
    <property type="term" value="P:regulation of mitotic cytokinesis"/>
    <property type="evidence" value="ECO:0007669"/>
    <property type="project" value="TreeGrafter"/>
</dbReference>
<dbReference type="Proteomes" id="UP001201812">
    <property type="component" value="Unassembled WGS sequence"/>
</dbReference>
<name>A0AAD4MLC1_9BILA</name>
<sequence length="667" mass="75229">MTSAGERVSDSVRENHVTESVNRRNVTSATSLRGTGQTGYSQSIDELLGLNATQGRPPVPVPRRLPEVGSPASFHKNSNASSNSQERPATRHGSRSSGSNATSSSSSKRESENVQNAMSSKIRSRPGTTQNSLSPIASTSLNVWSRDDEDVDEDDKNTPDHIKPGDSESSDSGEESEDSGQTSGEEREEDDFAKKLQSLANRTLQVRNNILAQSNAFGKQPAANAFGALAKKPSIIMEQKSGEESPLQDNKSKTSGSQRSSFSSESSSAQSKSSKENDHGLSNFTVQSRNNPKEMTKSQPIHESRRQSRAAAKDSISKVNAVNGHQKPGEKFGDSIQKVESNAGKSKAARVNSAVRRLSVPKARSASTNREVEKPSGRYVAGNKPPAGKPARPFSTTVASLAGFPSQFEKGDPGRTNSGSYQAWLKQKLEEDRQKREALKQKQEELERKKEEKKRDAAKSFERWKEERDRQSAEERVKARRKKEQQEEAERLAKEEKKKHAEKTFEYWQKSQMEQLRRQKSQSSLQAKKKVEKETEEQKQKREDAERAFQEWLKQSNRRKSEQELKSHEKQKRLEEQKKKEKEYKDQLAQEAYQLWLEMKKQEQNFSHSLAYKIVEYETESKKRWPSTPWLPTGNTAPRKFVGTGHRRKTLDKPLVLKFSKRTQSVH</sequence>
<dbReference type="GO" id="GO:0090307">
    <property type="term" value="P:mitotic spindle assembly"/>
    <property type="evidence" value="ECO:0007669"/>
    <property type="project" value="TreeGrafter"/>
</dbReference>
<keyword evidence="3" id="KW-1185">Reference proteome</keyword>
<feature type="compositionally biased region" description="Polar residues" evidence="1">
    <location>
        <begin position="18"/>
        <end position="44"/>
    </location>
</feature>
<feature type="region of interest" description="Disordered" evidence="1">
    <location>
        <begin position="404"/>
        <end position="423"/>
    </location>
</feature>
<feature type="region of interest" description="Disordered" evidence="1">
    <location>
        <begin position="236"/>
        <end position="398"/>
    </location>
</feature>
<dbReference type="PANTHER" id="PTHR14739:SF9">
    <property type="entry name" value="MICROTUBULE-ASSOCIATED PROTEIN 9"/>
    <property type="match status" value="1"/>
</dbReference>
<organism evidence="2 3">
    <name type="scientific">Ditylenchus destructor</name>
    <dbReference type="NCBI Taxonomy" id="166010"/>
    <lineage>
        <taxon>Eukaryota</taxon>
        <taxon>Metazoa</taxon>
        <taxon>Ecdysozoa</taxon>
        <taxon>Nematoda</taxon>
        <taxon>Chromadorea</taxon>
        <taxon>Rhabditida</taxon>
        <taxon>Tylenchina</taxon>
        <taxon>Tylenchomorpha</taxon>
        <taxon>Sphaerularioidea</taxon>
        <taxon>Anguinidae</taxon>
        <taxon>Anguininae</taxon>
        <taxon>Ditylenchus</taxon>
    </lineage>
</organism>
<gene>
    <name evidence="2" type="ORF">DdX_17869</name>
</gene>
<feature type="compositionally biased region" description="Basic and acidic residues" evidence="1">
    <location>
        <begin position="291"/>
        <end position="316"/>
    </location>
</feature>
<dbReference type="AlphaFoldDB" id="A0AAD4MLC1"/>
<feature type="compositionally biased region" description="Polar residues" evidence="1">
    <location>
        <begin position="280"/>
        <end position="290"/>
    </location>
</feature>
<feature type="compositionally biased region" description="Polar residues" evidence="1">
    <location>
        <begin position="75"/>
        <end position="87"/>
    </location>
</feature>
<proteinExistence type="predicted"/>
<comment type="caution">
    <text evidence="2">The sequence shown here is derived from an EMBL/GenBank/DDBJ whole genome shotgun (WGS) entry which is preliminary data.</text>
</comment>
<feature type="compositionally biased region" description="Low complexity" evidence="1">
    <location>
        <begin position="253"/>
        <end position="272"/>
    </location>
</feature>
<dbReference type="PANTHER" id="PTHR14739">
    <property type="entry name" value="MICROTUBULE-ASSOCIATED PROTEIN 9"/>
    <property type="match status" value="1"/>
</dbReference>
<accession>A0AAD4MLC1</accession>
<evidence type="ECO:0000256" key="1">
    <source>
        <dbReference type="SAM" id="MobiDB-lite"/>
    </source>
</evidence>
<dbReference type="EMBL" id="JAKKPZ010000215">
    <property type="protein sequence ID" value="KAI1698502.1"/>
    <property type="molecule type" value="Genomic_DNA"/>
</dbReference>
<feature type="compositionally biased region" description="Basic and acidic residues" evidence="1">
    <location>
        <begin position="484"/>
        <end position="505"/>
    </location>
</feature>
<dbReference type="InterPro" id="IPR026106">
    <property type="entry name" value="MAP9"/>
</dbReference>
<feature type="compositionally biased region" description="Basic and acidic residues" evidence="1">
    <location>
        <begin position="156"/>
        <end position="166"/>
    </location>
</feature>
<feature type="compositionally biased region" description="Polar residues" evidence="1">
    <location>
        <begin position="114"/>
        <end position="143"/>
    </location>
</feature>
<dbReference type="GO" id="GO:0000281">
    <property type="term" value="P:mitotic cytokinesis"/>
    <property type="evidence" value="ECO:0007669"/>
    <property type="project" value="InterPro"/>
</dbReference>
<dbReference type="GO" id="GO:0000235">
    <property type="term" value="C:astral microtubule"/>
    <property type="evidence" value="ECO:0007669"/>
    <property type="project" value="TreeGrafter"/>
</dbReference>
<dbReference type="GO" id="GO:0008017">
    <property type="term" value="F:microtubule binding"/>
    <property type="evidence" value="ECO:0007669"/>
    <property type="project" value="TreeGrafter"/>
</dbReference>
<feature type="region of interest" description="Disordered" evidence="1">
    <location>
        <begin position="1"/>
        <end position="196"/>
    </location>
</feature>
<evidence type="ECO:0000313" key="3">
    <source>
        <dbReference type="Proteomes" id="UP001201812"/>
    </source>
</evidence>
<feature type="region of interest" description="Disordered" evidence="1">
    <location>
        <begin position="431"/>
        <end position="583"/>
    </location>
</feature>
<evidence type="ECO:0000313" key="2">
    <source>
        <dbReference type="EMBL" id="KAI1698502.1"/>
    </source>
</evidence>
<feature type="compositionally biased region" description="Basic and acidic residues" evidence="1">
    <location>
        <begin position="529"/>
        <end position="549"/>
    </location>
</feature>